<evidence type="ECO:0000256" key="1">
    <source>
        <dbReference type="SAM" id="MobiDB-lite"/>
    </source>
</evidence>
<dbReference type="EMBL" id="CBMI010001550">
    <property type="protein sequence ID" value="CEG04568.1"/>
    <property type="molecule type" value="Genomic_DNA"/>
</dbReference>
<evidence type="ECO:0000313" key="2">
    <source>
        <dbReference type="EMBL" id="CEG04568.1"/>
    </source>
</evidence>
<gene>
    <name evidence="2" type="ORF">BN850_0062630</name>
</gene>
<proteinExistence type="predicted"/>
<name>A0A090MBQ6_9HYPO</name>
<feature type="region of interest" description="Disordered" evidence="1">
    <location>
        <begin position="1"/>
        <end position="22"/>
    </location>
</feature>
<feature type="compositionally biased region" description="Polar residues" evidence="1">
    <location>
        <begin position="50"/>
        <end position="59"/>
    </location>
</feature>
<dbReference type="EMBL" id="HG318656">
    <property type="protein sequence ID" value="CEG05781.1"/>
    <property type="molecule type" value="Genomic_DNA"/>
</dbReference>
<accession>A0A090MBQ6</accession>
<reference evidence="2" key="1">
    <citation type="submission" date="2013-05" db="EMBL/GenBank/DDBJ databases">
        <title>Draft genome sequences of six wheat associated Fusarium spp. isolates.</title>
        <authorList>
            <person name="Moolhuijzen P.M."/>
            <person name="Manners J.M."/>
            <person name="Wilcox S."/>
            <person name="Bellgard M.I."/>
            <person name="Gardiner D.M."/>
        </authorList>
    </citation>
    <scope>NUCLEOTIDE SEQUENCE</scope>
    <source>
        <strain evidence="2">CS3069</strain>
    </source>
</reference>
<feature type="compositionally biased region" description="Basic and acidic residues" evidence="1">
    <location>
        <begin position="82"/>
        <end position="98"/>
    </location>
</feature>
<feature type="region of interest" description="Disordered" evidence="1">
    <location>
        <begin position="44"/>
        <end position="104"/>
    </location>
</feature>
<sequence length="104" mass="11379">MLGPLSPSGQIPGLGDDAGAYFDPNSADFENYFDINQFTDGNDFNFGLETDSNQPNQAPLHSGHVMPHMSHTNAPSPAGTEEILRDDLRLEHTPDRGTKRQRVA</sequence>
<organism evidence="2">
    <name type="scientific">Fusarium clavum</name>
    <dbReference type="NCBI Taxonomy" id="2594811"/>
    <lineage>
        <taxon>Eukaryota</taxon>
        <taxon>Fungi</taxon>
        <taxon>Dikarya</taxon>
        <taxon>Ascomycota</taxon>
        <taxon>Pezizomycotina</taxon>
        <taxon>Sordariomycetes</taxon>
        <taxon>Hypocreomycetidae</taxon>
        <taxon>Hypocreales</taxon>
        <taxon>Nectriaceae</taxon>
        <taxon>Fusarium</taxon>
        <taxon>Fusarium incarnatum-equiseti species complex</taxon>
    </lineage>
</organism>
<protein>
    <submittedName>
        <fullName evidence="2">WGS project CBMI000000000 data, contig CS3069_c001552</fullName>
    </submittedName>
</protein>
<dbReference type="AlphaFoldDB" id="A0A090MBQ6"/>